<name>A0AA42CA72_9BACT</name>
<dbReference type="AlphaFoldDB" id="A0AA42CA72"/>
<feature type="transmembrane region" description="Helical" evidence="2">
    <location>
        <begin position="7"/>
        <end position="24"/>
    </location>
</feature>
<dbReference type="Gene3D" id="3.40.50.1110">
    <property type="entry name" value="SGNH hydrolase"/>
    <property type="match status" value="1"/>
</dbReference>
<evidence type="ECO:0000256" key="2">
    <source>
        <dbReference type="SAM" id="Phobius"/>
    </source>
</evidence>
<dbReference type="RefSeq" id="WP_282591979.1">
    <property type="nucleotide sequence ID" value="NZ_JAPAAF010000016.1"/>
</dbReference>
<comment type="caution">
    <text evidence="3">The sequence shown here is derived from an EMBL/GenBank/DDBJ whole genome shotgun (WGS) entry which is preliminary data.</text>
</comment>
<keyword evidence="4" id="KW-1185">Reference proteome</keyword>
<evidence type="ECO:0008006" key="5">
    <source>
        <dbReference type="Google" id="ProtNLM"/>
    </source>
</evidence>
<proteinExistence type="predicted"/>
<evidence type="ECO:0000256" key="1">
    <source>
        <dbReference type="SAM" id="MobiDB-lite"/>
    </source>
</evidence>
<evidence type="ECO:0000313" key="4">
    <source>
        <dbReference type="Proteomes" id="UP001163821"/>
    </source>
</evidence>
<dbReference type="GO" id="GO:0016788">
    <property type="term" value="F:hydrolase activity, acting on ester bonds"/>
    <property type="evidence" value="ECO:0007669"/>
    <property type="project" value="UniProtKB-ARBA"/>
</dbReference>
<feature type="region of interest" description="Disordered" evidence="1">
    <location>
        <begin position="43"/>
        <end position="77"/>
    </location>
</feature>
<evidence type="ECO:0000313" key="3">
    <source>
        <dbReference type="EMBL" id="MCW0483377.1"/>
    </source>
</evidence>
<keyword evidence="2" id="KW-0812">Transmembrane</keyword>
<dbReference type="Gene3D" id="2.60.120.1360">
    <property type="match status" value="1"/>
</dbReference>
<sequence length="459" mass="51929">MKPARAFFFLFSVLSLFILLSWLINDLRKPVIVPAHPEIADLSPPPAPAMSDSSQTVVPARQDSTVEQNGKSPLPEHTDGFLFSADDTVRLQPFRKKLKDLQHEQQPVRVLYFGDSQIEGDRITATLRDQFQGRFGGAGPGLIAADKYYHTGHQLIMNRSDNWKLADFMDREELNPSLLFRHARLTAGDGEGWFRINRLKFSKSKPDFSVLKLFFLSTGLCHINIEADGVPTDTVISNTPNQLQCIRIPFQQTPNDLRIRFSPSDSLTVTSLSLESPTGLLVDNISLRGLSYPTFTRSDRQALKNMLDEMNPGLFILHFGVNLVPWPSEDYALFRRSFTRQIRFLKEHCPSAPILIIGVSDMSQRVEGAFVSYPNIQQIKQLQHEIAAETHCVFFDLEAYMGGPGSMVDWVTAQPPLARTDYTHFTGEGAKKIGLELARLLLEEREQEQEQHTTTWNSR</sequence>
<protein>
    <recommendedName>
        <fullName evidence="5">SGNH hydrolase-type esterase domain-containing protein</fullName>
    </recommendedName>
</protein>
<accession>A0AA42CA72</accession>
<reference evidence="3" key="1">
    <citation type="submission" date="2022-10" db="EMBL/GenBank/DDBJ databases">
        <title>Gaoshiqiia sediminis gen. nov., sp. nov., isolated from coastal sediment.</title>
        <authorList>
            <person name="Yu W.X."/>
            <person name="Mu D.S."/>
            <person name="Du J.Z."/>
            <person name="Liang Y.Q."/>
        </authorList>
    </citation>
    <scope>NUCLEOTIDE SEQUENCE</scope>
    <source>
        <strain evidence="3">A06</strain>
    </source>
</reference>
<dbReference type="InterPro" id="IPR036514">
    <property type="entry name" value="SGNH_hydro_sf"/>
</dbReference>
<dbReference type="SUPFAM" id="SSF52266">
    <property type="entry name" value="SGNH hydrolase"/>
    <property type="match status" value="1"/>
</dbReference>
<dbReference type="EMBL" id="JAPAAF010000016">
    <property type="protein sequence ID" value="MCW0483377.1"/>
    <property type="molecule type" value="Genomic_DNA"/>
</dbReference>
<keyword evidence="2" id="KW-0472">Membrane</keyword>
<organism evidence="3 4">
    <name type="scientific">Gaoshiqia sediminis</name>
    <dbReference type="NCBI Taxonomy" id="2986998"/>
    <lineage>
        <taxon>Bacteria</taxon>
        <taxon>Pseudomonadati</taxon>
        <taxon>Bacteroidota</taxon>
        <taxon>Bacteroidia</taxon>
        <taxon>Marinilabiliales</taxon>
        <taxon>Prolixibacteraceae</taxon>
        <taxon>Gaoshiqia</taxon>
    </lineage>
</organism>
<dbReference type="Proteomes" id="UP001163821">
    <property type="component" value="Unassembled WGS sequence"/>
</dbReference>
<keyword evidence="2" id="KW-1133">Transmembrane helix</keyword>
<gene>
    <name evidence="3" type="ORF">N2K84_11590</name>
</gene>
<feature type="compositionally biased region" description="Polar residues" evidence="1">
    <location>
        <begin position="62"/>
        <end position="71"/>
    </location>
</feature>